<comment type="caution">
    <text evidence="2">The sequence shown here is derived from an EMBL/GenBank/DDBJ whole genome shotgun (WGS) entry which is preliminary data.</text>
</comment>
<evidence type="ECO:0008006" key="4">
    <source>
        <dbReference type="Google" id="ProtNLM"/>
    </source>
</evidence>
<gene>
    <name evidence="2" type="ORF">GPJ59_27930</name>
</gene>
<evidence type="ECO:0000313" key="2">
    <source>
        <dbReference type="EMBL" id="MBW5485597.1"/>
    </source>
</evidence>
<feature type="compositionally biased region" description="Basic and acidic residues" evidence="1">
    <location>
        <begin position="19"/>
        <end position="28"/>
    </location>
</feature>
<keyword evidence="3" id="KW-1185">Reference proteome</keyword>
<name>A0ABS6ZCX8_9ACTN</name>
<sequence>MTASAVSLALLATACGSDKPADKKDEPKGGASSAAAAAPAAKAKTDAELATLLVTQADLSDQLVKQETAAKAAAAPAVQTDKPECKPLAQIQSLQKVGSAAGVARTVTVAKPKEPAANASAEEKLKASLEALQSTATSVSLTSYDGKGAEEAFASLKAAGTACAGGYSVTQEGDTTKIDSVAPGTAVTAGDEALSLTTVMNLDDAGKAKTHIIVVRKGNTLAGFSALSLGGDAVFPKTVVDAQAKKLG</sequence>
<evidence type="ECO:0000313" key="3">
    <source>
        <dbReference type="Proteomes" id="UP000812013"/>
    </source>
</evidence>
<dbReference type="RefSeq" id="WP_219670489.1">
    <property type="nucleotide sequence ID" value="NZ_WTFF01000271.1"/>
</dbReference>
<dbReference type="Proteomes" id="UP000812013">
    <property type="component" value="Unassembled WGS sequence"/>
</dbReference>
<feature type="compositionally biased region" description="Low complexity" evidence="1">
    <location>
        <begin position="29"/>
        <end position="40"/>
    </location>
</feature>
<protein>
    <recommendedName>
        <fullName evidence="4">Lipoprotein</fullName>
    </recommendedName>
</protein>
<proteinExistence type="predicted"/>
<evidence type="ECO:0000256" key="1">
    <source>
        <dbReference type="SAM" id="MobiDB-lite"/>
    </source>
</evidence>
<accession>A0ABS6ZCX8</accession>
<reference evidence="2 3" key="1">
    <citation type="submission" date="2019-12" db="EMBL/GenBank/DDBJ databases">
        <title>Genome sequence of Streptomyces bambusae.</title>
        <authorList>
            <person name="Bansal K."/>
            <person name="Choksket S."/>
            <person name="Korpole S."/>
            <person name="Patil P.B."/>
        </authorList>
    </citation>
    <scope>NUCLEOTIDE SEQUENCE [LARGE SCALE GENOMIC DNA]</scope>
    <source>
        <strain evidence="2 3">SK60</strain>
    </source>
</reference>
<dbReference type="EMBL" id="WTFF01000271">
    <property type="protein sequence ID" value="MBW5485597.1"/>
    <property type="molecule type" value="Genomic_DNA"/>
</dbReference>
<feature type="region of interest" description="Disordered" evidence="1">
    <location>
        <begin position="16"/>
        <end position="40"/>
    </location>
</feature>
<organism evidence="2 3">
    <name type="scientific">Streptomyces bambusae</name>
    <dbReference type="NCBI Taxonomy" id="1550616"/>
    <lineage>
        <taxon>Bacteria</taxon>
        <taxon>Bacillati</taxon>
        <taxon>Actinomycetota</taxon>
        <taxon>Actinomycetes</taxon>
        <taxon>Kitasatosporales</taxon>
        <taxon>Streptomycetaceae</taxon>
        <taxon>Streptomyces</taxon>
    </lineage>
</organism>